<dbReference type="EMBL" id="BARV01014783">
    <property type="protein sequence ID" value="GAI23121.1"/>
    <property type="molecule type" value="Genomic_DNA"/>
</dbReference>
<evidence type="ECO:0008006" key="2">
    <source>
        <dbReference type="Google" id="ProtNLM"/>
    </source>
</evidence>
<feature type="non-terminal residue" evidence="1">
    <location>
        <position position="1"/>
    </location>
</feature>
<reference evidence="1" key="1">
    <citation type="journal article" date="2014" name="Front. Microbiol.">
        <title>High frequency of phylogenetically diverse reductive dehalogenase-homologous genes in deep subseafloor sedimentary metagenomes.</title>
        <authorList>
            <person name="Kawai M."/>
            <person name="Futagami T."/>
            <person name="Toyoda A."/>
            <person name="Takaki Y."/>
            <person name="Nishi S."/>
            <person name="Hori S."/>
            <person name="Arai W."/>
            <person name="Tsubouchi T."/>
            <person name="Morono Y."/>
            <person name="Uchiyama I."/>
            <person name="Ito T."/>
            <person name="Fujiyama A."/>
            <person name="Inagaki F."/>
            <person name="Takami H."/>
        </authorList>
    </citation>
    <scope>NUCLEOTIDE SEQUENCE</scope>
    <source>
        <strain evidence="1">Expedition CK06-06</strain>
    </source>
</reference>
<evidence type="ECO:0000313" key="1">
    <source>
        <dbReference type="EMBL" id="GAI23121.1"/>
    </source>
</evidence>
<sequence length="302" mass="33520">GWAMIAPGDPELAANLAKRAASVTHDGEAIYAAQVIAAMESLAFIEFDINKLLDTAIKIIPKNSIVYNAISDIREWKVAYSDWRKTRKLIEKNYGYEKFLGNCHIIPNHCLIILGLLYGDGDFQKSLKIVNTSGWDTDCNSGNLGCLLGIRNGLKCFEGNFDWRGPVRDRMYLSTADGGGAITDAVIETFRIINICHEINGKEKITPKRGARFNFDLPGSIQGFQIEDTINSAIENIEGHSQKGNRSLAIKYHFSDPKQIVRVKTATFIPPEEINEYHHYPLIASPTLCPGQTIRAGVSADY</sequence>
<name>X1MYN6_9ZZZZ</name>
<dbReference type="InterPro" id="IPR005502">
    <property type="entry name" value="Ribosyl_crysJ1"/>
</dbReference>
<gene>
    <name evidence="1" type="ORF">S06H3_25655</name>
</gene>
<dbReference type="SUPFAM" id="SSF101478">
    <property type="entry name" value="ADP-ribosylglycohydrolase"/>
    <property type="match status" value="1"/>
</dbReference>
<accession>X1MYN6</accession>
<protein>
    <recommendedName>
        <fullName evidence="2">ADP-ribosylglycohydrolase family protein</fullName>
    </recommendedName>
</protein>
<comment type="caution">
    <text evidence="1">The sequence shown here is derived from an EMBL/GenBank/DDBJ whole genome shotgun (WGS) entry which is preliminary data.</text>
</comment>
<organism evidence="1">
    <name type="scientific">marine sediment metagenome</name>
    <dbReference type="NCBI Taxonomy" id="412755"/>
    <lineage>
        <taxon>unclassified sequences</taxon>
        <taxon>metagenomes</taxon>
        <taxon>ecological metagenomes</taxon>
    </lineage>
</organism>
<proteinExistence type="predicted"/>
<dbReference type="AlphaFoldDB" id="X1MYN6"/>
<dbReference type="Gene3D" id="1.10.4080.10">
    <property type="entry name" value="ADP-ribosylation/Crystallin J1"/>
    <property type="match status" value="1"/>
</dbReference>
<dbReference type="Pfam" id="PF03747">
    <property type="entry name" value="ADP_ribosyl_GH"/>
    <property type="match status" value="1"/>
</dbReference>
<feature type="non-terminal residue" evidence="1">
    <location>
        <position position="302"/>
    </location>
</feature>
<dbReference type="InterPro" id="IPR036705">
    <property type="entry name" value="Ribosyl_crysJ1_sf"/>
</dbReference>